<evidence type="ECO:0000256" key="5">
    <source>
        <dbReference type="ARBA" id="ARBA00022475"/>
    </source>
</evidence>
<evidence type="ECO:0000256" key="8">
    <source>
        <dbReference type="ARBA" id="ARBA00023065"/>
    </source>
</evidence>
<protein>
    <submittedName>
        <fullName evidence="10">Cyanate ABC transporter substrate-binding protein</fullName>
    </submittedName>
</protein>
<evidence type="ECO:0000313" key="11">
    <source>
        <dbReference type="Proteomes" id="UP000326169"/>
    </source>
</evidence>
<keyword evidence="6" id="KW-0997">Cell inner membrane</keyword>
<name>A0A5M3T6K4_LIMPL</name>
<keyword evidence="9" id="KW-0472">Membrane</keyword>
<evidence type="ECO:0000256" key="7">
    <source>
        <dbReference type="ARBA" id="ARBA00022729"/>
    </source>
</evidence>
<comment type="subcellular location">
    <subcellularLocation>
        <location evidence="2">Cell inner membrane</location>
    </subcellularLocation>
    <subcellularLocation>
        <location evidence="1">Periplasm</location>
    </subcellularLocation>
</comment>
<dbReference type="EMBL" id="BIMW01000089">
    <property type="protein sequence ID" value="GCE94085.1"/>
    <property type="molecule type" value="Genomic_DNA"/>
</dbReference>
<accession>A0A5M3T6K4</accession>
<dbReference type="GeneID" id="301682993"/>
<dbReference type="SUPFAM" id="SSF53850">
    <property type="entry name" value="Periplasmic binding protein-like II"/>
    <property type="match status" value="1"/>
</dbReference>
<evidence type="ECO:0000313" key="10">
    <source>
        <dbReference type="EMBL" id="GCE94085.1"/>
    </source>
</evidence>
<dbReference type="PANTHER" id="PTHR30024">
    <property type="entry name" value="ALIPHATIC SULFONATES-BINDING PROTEIN-RELATED"/>
    <property type="match status" value="1"/>
</dbReference>
<comment type="similarity">
    <text evidence="3">Belongs to the bacterial solute-binding protein SsuA/TauA family.</text>
</comment>
<dbReference type="PANTHER" id="PTHR30024:SF47">
    <property type="entry name" value="TAURINE-BINDING PERIPLASMIC PROTEIN"/>
    <property type="match status" value="1"/>
</dbReference>
<dbReference type="Pfam" id="PF13379">
    <property type="entry name" value="NMT1_2"/>
    <property type="match status" value="1"/>
</dbReference>
<gene>
    <name evidence="10" type="primary">cynA</name>
    <name evidence="10" type="ORF">NIES46_21370</name>
</gene>
<keyword evidence="7" id="KW-0732">Signal</keyword>
<reference evidence="10 11" key="1">
    <citation type="journal article" date="2019" name="J Genomics">
        <title>The Draft Genome of a Hydrogen-producing Cyanobacterium, Arthrospira platensis NIES-46.</title>
        <authorList>
            <person name="Suzuki S."/>
            <person name="Yamaguchi H."/>
            <person name="Kawachi M."/>
        </authorList>
    </citation>
    <scope>NUCLEOTIDE SEQUENCE [LARGE SCALE GENOMIC DNA]</scope>
    <source>
        <strain evidence="10 11">NIES-46</strain>
    </source>
</reference>
<keyword evidence="11" id="KW-1185">Reference proteome</keyword>
<keyword evidence="4" id="KW-0813">Transport</keyword>
<evidence type="ECO:0000256" key="3">
    <source>
        <dbReference type="ARBA" id="ARBA00010742"/>
    </source>
</evidence>
<dbReference type="Proteomes" id="UP000326169">
    <property type="component" value="Unassembled WGS sequence"/>
</dbReference>
<organism evidence="10 11">
    <name type="scientific">Limnospira platensis NIES-46</name>
    <dbReference type="NCBI Taxonomy" id="1236695"/>
    <lineage>
        <taxon>Bacteria</taxon>
        <taxon>Bacillati</taxon>
        <taxon>Cyanobacteriota</taxon>
        <taxon>Cyanophyceae</taxon>
        <taxon>Oscillatoriophycideae</taxon>
        <taxon>Oscillatoriales</taxon>
        <taxon>Sirenicapillariaceae</taxon>
        <taxon>Limnospira</taxon>
    </lineage>
</organism>
<sequence>MKTTNKSSKSVDKIPQICYKCGRFHDGNSDSGDLSVNLSYAVTKGLNHPRMLSKHSIRRRQFLLGLAGTSALGILSNCAASPDPNSQGNLSGVILEKTQLRIGFLPIACATPILICESLNLYEKYGLDVELVKMNNWEQIRESAISGELDAYHMLSPMPIAISLGLESRRFPIRLASIENINGSAITVAIKHREKVKTAEDLKGFRIAIPFTHSMHNLLLRYYLANSKVHPDRDVELVVTPPPNMVNRLRSGEIDAMVAPEPFNQMAVNQGLGFIHILTRDLWPGHPCCSFTTSQEWIERHPNTFRAINKAIIEGSYYASQSQNRIDVARRLAQLQYLDAPEDTLRQVMTGQFVNRLGESLNIPDRIDFDPYPWKSFSYWITSQFERWGYVPMGSLNHEAIAADIFLTGLARQMAKQLGQQPPTITLRFESLKFDTFDPSEPENYARQQIEKLGF</sequence>
<comment type="caution">
    <text evidence="10">The sequence shown here is derived from an EMBL/GenBank/DDBJ whole genome shotgun (WGS) entry which is preliminary data.</text>
</comment>
<evidence type="ECO:0000256" key="6">
    <source>
        <dbReference type="ARBA" id="ARBA00022519"/>
    </source>
</evidence>
<keyword evidence="5" id="KW-1003">Cell membrane</keyword>
<dbReference type="RefSeq" id="WP_014277150.1">
    <property type="nucleotide sequence ID" value="NZ_BIMW01000089.1"/>
</dbReference>
<evidence type="ECO:0000256" key="9">
    <source>
        <dbReference type="ARBA" id="ARBA00023136"/>
    </source>
</evidence>
<proteinExistence type="inferred from homology"/>
<dbReference type="InterPro" id="IPR044527">
    <property type="entry name" value="NrtA/CpmA_ABC-bd_dom"/>
</dbReference>
<dbReference type="CDD" id="cd13553">
    <property type="entry name" value="PBP2_NrtA_CpmA_like"/>
    <property type="match status" value="1"/>
</dbReference>
<keyword evidence="8" id="KW-0406">Ion transport</keyword>
<dbReference type="Gene3D" id="3.40.190.10">
    <property type="entry name" value="Periplasmic binding protein-like II"/>
    <property type="match status" value="2"/>
</dbReference>
<evidence type="ECO:0000256" key="4">
    <source>
        <dbReference type="ARBA" id="ARBA00022448"/>
    </source>
</evidence>
<evidence type="ECO:0000256" key="2">
    <source>
        <dbReference type="ARBA" id="ARBA00004533"/>
    </source>
</evidence>
<evidence type="ECO:0000256" key="1">
    <source>
        <dbReference type="ARBA" id="ARBA00004418"/>
    </source>
</evidence>